<dbReference type="Pfam" id="PF05007">
    <property type="entry name" value="Mannosyl_trans"/>
    <property type="match status" value="1"/>
</dbReference>
<keyword evidence="6 13" id="KW-0808">Transferase</keyword>
<evidence type="ECO:0000256" key="1">
    <source>
        <dbReference type="ARBA" id="ARBA00004477"/>
    </source>
</evidence>
<evidence type="ECO:0000256" key="9">
    <source>
        <dbReference type="ARBA" id="ARBA00022989"/>
    </source>
</evidence>
<proteinExistence type="inferred from homology"/>
<keyword evidence="5 13" id="KW-0328">Glycosyltransferase</keyword>
<name>A0ABM0JW25_APLCA</name>
<evidence type="ECO:0000256" key="5">
    <source>
        <dbReference type="ARBA" id="ARBA00022676"/>
    </source>
</evidence>
<comment type="subcellular location">
    <subcellularLocation>
        <location evidence="1 13">Endoplasmic reticulum membrane</location>
        <topology evidence="1 13">Multi-pass membrane protein</topology>
    </subcellularLocation>
</comment>
<feature type="transmembrane region" description="Helical" evidence="13">
    <location>
        <begin position="286"/>
        <end position="307"/>
    </location>
</feature>
<comment type="pathway">
    <text evidence="2 13">Glycolipid biosynthesis; glycosylphosphatidylinositol-anchor biosynthesis.</text>
</comment>
<evidence type="ECO:0000256" key="13">
    <source>
        <dbReference type="RuleBase" id="RU365064"/>
    </source>
</evidence>
<evidence type="ECO:0000256" key="8">
    <source>
        <dbReference type="ARBA" id="ARBA00022824"/>
    </source>
</evidence>
<evidence type="ECO:0000256" key="12">
    <source>
        <dbReference type="ARBA" id="ARBA00093608"/>
    </source>
</evidence>
<dbReference type="Proteomes" id="UP000694888">
    <property type="component" value="Unplaced"/>
</dbReference>
<keyword evidence="4 13" id="KW-0337">GPI-anchor biosynthesis</keyword>
<keyword evidence="9 13" id="KW-1133">Transmembrane helix</keyword>
<keyword evidence="14" id="KW-1185">Reference proteome</keyword>
<feature type="transmembrane region" description="Helical" evidence="13">
    <location>
        <begin position="165"/>
        <end position="193"/>
    </location>
</feature>
<feature type="transmembrane region" description="Helical" evidence="13">
    <location>
        <begin position="229"/>
        <end position="249"/>
    </location>
</feature>
<organism evidence="14 15">
    <name type="scientific">Aplysia californica</name>
    <name type="common">California sea hare</name>
    <dbReference type="NCBI Taxonomy" id="6500"/>
    <lineage>
        <taxon>Eukaryota</taxon>
        <taxon>Metazoa</taxon>
        <taxon>Spiralia</taxon>
        <taxon>Lophotrochozoa</taxon>
        <taxon>Mollusca</taxon>
        <taxon>Gastropoda</taxon>
        <taxon>Heterobranchia</taxon>
        <taxon>Euthyneura</taxon>
        <taxon>Tectipleura</taxon>
        <taxon>Aplysiida</taxon>
        <taxon>Aplysioidea</taxon>
        <taxon>Aplysiidae</taxon>
        <taxon>Aplysia</taxon>
    </lineage>
</organism>
<evidence type="ECO:0000256" key="6">
    <source>
        <dbReference type="ARBA" id="ARBA00022679"/>
    </source>
</evidence>
<comment type="similarity">
    <text evidence="3 13">Belongs to the PIGM family.</text>
</comment>
<feature type="transmembrane region" description="Helical" evidence="13">
    <location>
        <begin position="359"/>
        <end position="380"/>
    </location>
</feature>
<evidence type="ECO:0000256" key="2">
    <source>
        <dbReference type="ARBA" id="ARBA00004687"/>
    </source>
</evidence>
<feature type="transmembrane region" description="Helical" evidence="13">
    <location>
        <begin position="20"/>
        <end position="37"/>
    </location>
</feature>
<evidence type="ECO:0000313" key="14">
    <source>
        <dbReference type="Proteomes" id="UP000694888"/>
    </source>
</evidence>
<dbReference type="RefSeq" id="XP_005102863.1">
    <property type="nucleotide sequence ID" value="XM_005102806.3"/>
</dbReference>
<sequence length="416" mass="47606">MLTRCSFGLQRRKMLTIKQWCILAFVVRLAMIAYGQWQDANMAVKYTDVDYYVFTDAAEYVTKGESPYLRSTYRYPPILAWILTLNIWLSPVAGKIIFVAFDILVGSLIYKIVRKSGCQENMAKNCALAWLLNLLPATVSSRGNAESVMAFLVLQSLDYLINGRTVLAAIFYSLSVHFKIYPVTFALPIYLYLGKSHSSMKKDEDPKTPVPFSRKNLRAILLPSPECRLFIGVASLVLGALTGICFFLYGRVFLYETYFYHIVRGDIKHNFSPYFYLLYLLSDPSAGLPLCLRLLLFVPQVLLLFAISWRFQHDPPISWFLCTFCFVMANKVCTSQYFLWYLSLLPVIIPSLKINALRVALLVVLWFLAQGLWLLSAYYLEFMGHNTYIWIWAASLLFFAANGLIASNVIDSYQPV</sequence>
<feature type="transmembrane region" description="Helical" evidence="13">
    <location>
        <begin position="387"/>
        <end position="410"/>
    </location>
</feature>
<dbReference type="PANTHER" id="PTHR12886">
    <property type="entry name" value="PIG-M MANNOSYLTRANSFERASE"/>
    <property type="match status" value="1"/>
</dbReference>
<evidence type="ECO:0000256" key="3">
    <source>
        <dbReference type="ARBA" id="ARBA00011071"/>
    </source>
</evidence>
<keyword evidence="7 13" id="KW-0812">Transmembrane</keyword>
<protein>
    <recommendedName>
        <fullName evidence="12 13">GPI alpha-1,4-mannosyltransferase I, catalytic subunit</fullName>
        <ecNumber evidence="13">2.4.1.-</ecNumber>
    </recommendedName>
    <alternativeName>
        <fullName evidence="13">GPI mannosyltransferase I</fullName>
    </alternativeName>
</protein>
<feature type="transmembrane region" description="Helical" evidence="13">
    <location>
        <begin position="78"/>
        <end position="105"/>
    </location>
</feature>
<feature type="transmembrane region" description="Helical" evidence="13">
    <location>
        <begin position="319"/>
        <end position="339"/>
    </location>
</feature>
<gene>
    <name evidence="15" type="primary">LOC101861057</name>
</gene>
<keyword evidence="10 13" id="KW-0472">Membrane</keyword>
<dbReference type="EC" id="2.4.1.-" evidence="13"/>
<dbReference type="GeneID" id="101861057"/>
<evidence type="ECO:0000256" key="11">
    <source>
        <dbReference type="ARBA" id="ARBA00093408"/>
    </source>
</evidence>
<evidence type="ECO:0000256" key="4">
    <source>
        <dbReference type="ARBA" id="ARBA00022502"/>
    </source>
</evidence>
<keyword evidence="8 13" id="KW-0256">Endoplasmic reticulum</keyword>
<evidence type="ECO:0000313" key="15">
    <source>
        <dbReference type="RefSeq" id="XP_005102863.1"/>
    </source>
</evidence>
<dbReference type="InterPro" id="IPR007704">
    <property type="entry name" value="PIG-M"/>
</dbReference>
<dbReference type="PANTHER" id="PTHR12886:SF0">
    <property type="entry name" value="GPI MANNOSYLTRANSFERASE 1"/>
    <property type="match status" value="1"/>
</dbReference>
<reference evidence="15" key="1">
    <citation type="submission" date="2025-08" db="UniProtKB">
        <authorList>
            <consortium name="RefSeq"/>
        </authorList>
    </citation>
    <scope>IDENTIFICATION</scope>
</reference>
<dbReference type="GO" id="GO:0016757">
    <property type="term" value="F:glycosyltransferase activity"/>
    <property type="evidence" value="ECO:0007669"/>
    <property type="project" value="UniProtKB-KW"/>
</dbReference>
<evidence type="ECO:0000256" key="7">
    <source>
        <dbReference type="ARBA" id="ARBA00022692"/>
    </source>
</evidence>
<evidence type="ECO:0000256" key="10">
    <source>
        <dbReference type="ARBA" id="ARBA00023136"/>
    </source>
</evidence>
<accession>A0ABM0JW25</accession>
<comment type="function">
    <text evidence="11 13">Catalytic subunit of the glycosylphosphatidylinositol-mannosyltransferase I complex which catalyzes the transfer of the first mannose, via an alpha-1,4 bond from a dolichol-phosphate-mannose (Dol-P-Man) to the glucosaminyl acyl phosphatidylinositol (GlcN-(acyl)PI) intermediate to generate alpha-D-Man-(1-&gt;4)-alpha-D-GlcN-(1-&gt;6)-(1-radyl,2-acyl-sn-glycero-3-phospho)-2-acyl-inositol and participates in the sixth step of the glycosylphosphatidylinositol-anchor biosynthesis.</text>
</comment>